<gene>
    <name evidence="10" type="ORF">fsci_03470</name>
</gene>
<name>A0ABQ6PEB9_9GAMM</name>
<evidence type="ECO:0000313" key="11">
    <source>
        <dbReference type="Proteomes" id="UP001628164"/>
    </source>
</evidence>
<dbReference type="SUPFAM" id="SSF46894">
    <property type="entry name" value="C-terminal effector domain of the bipartite response regulators"/>
    <property type="match status" value="1"/>
</dbReference>
<keyword evidence="5" id="KW-0804">Transcription</keyword>
<dbReference type="PANTHER" id="PTHR48111:SF21">
    <property type="entry name" value="DNA-BINDING DUAL MASTER TRANSCRIPTIONAL REGULATOR RPAA"/>
    <property type="match status" value="1"/>
</dbReference>
<dbReference type="SMART" id="SM00862">
    <property type="entry name" value="Trans_reg_C"/>
    <property type="match status" value="1"/>
</dbReference>
<keyword evidence="3" id="KW-0805">Transcription regulation</keyword>
<keyword evidence="4 7" id="KW-0238">DNA-binding</keyword>
<dbReference type="InterPro" id="IPR036388">
    <property type="entry name" value="WH-like_DNA-bd_sf"/>
</dbReference>
<dbReference type="Gene3D" id="6.10.250.690">
    <property type="match status" value="1"/>
</dbReference>
<keyword evidence="2" id="KW-0902">Two-component regulatory system</keyword>
<protein>
    <submittedName>
        <fullName evidence="10">Response regulator</fullName>
    </submittedName>
</protein>
<feature type="domain" description="OmpR/PhoB-type" evidence="9">
    <location>
        <begin position="127"/>
        <end position="228"/>
    </location>
</feature>
<dbReference type="CDD" id="cd00383">
    <property type="entry name" value="trans_reg_C"/>
    <property type="match status" value="1"/>
</dbReference>
<dbReference type="InterPro" id="IPR039420">
    <property type="entry name" value="WalR-like"/>
</dbReference>
<dbReference type="EMBL" id="BTHG01000001">
    <property type="protein sequence ID" value="GMN88861.1"/>
    <property type="molecule type" value="Genomic_DNA"/>
</dbReference>
<evidence type="ECO:0000313" key="10">
    <source>
        <dbReference type="EMBL" id="GMN88861.1"/>
    </source>
</evidence>
<accession>A0ABQ6PEB9</accession>
<dbReference type="PROSITE" id="PS51755">
    <property type="entry name" value="OMPR_PHOB"/>
    <property type="match status" value="1"/>
</dbReference>
<dbReference type="Pfam" id="PF00486">
    <property type="entry name" value="Trans_reg_C"/>
    <property type="match status" value="1"/>
</dbReference>
<evidence type="ECO:0000256" key="3">
    <source>
        <dbReference type="ARBA" id="ARBA00023015"/>
    </source>
</evidence>
<dbReference type="SMART" id="SM00448">
    <property type="entry name" value="REC"/>
    <property type="match status" value="1"/>
</dbReference>
<dbReference type="PROSITE" id="PS50110">
    <property type="entry name" value="RESPONSE_REGULATORY"/>
    <property type="match status" value="1"/>
</dbReference>
<evidence type="ECO:0000256" key="5">
    <source>
        <dbReference type="ARBA" id="ARBA00023163"/>
    </source>
</evidence>
<feature type="domain" description="Response regulatory" evidence="8">
    <location>
        <begin position="4"/>
        <end position="117"/>
    </location>
</feature>
<dbReference type="InterPro" id="IPR016032">
    <property type="entry name" value="Sig_transdc_resp-reg_C-effctor"/>
</dbReference>
<evidence type="ECO:0000256" key="4">
    <source>
        <dbReference type="ARBA" id="ARBA00023125"/>
    </source>
</evidence>
<dbReference type="Pfam" id="PF00072">
    <property type="entry name" value="Response_reg"/>
    <property type="match status" value="1"/>
</dbReference>
<reference evidence="10 11" key="1">
    <citation type="journal article" date="2024" name="Dis. Aquat. Organ.">
        <title>Francisella sciaenopsi sp. nov. isolated from diseased red drum Sciaenops ocellatus in Florida, USA.</title>
        <authorList>
            <person name="Kawahara M."/>
            <person name="Cody T.T."/>
            <person name="Yanong R.P.E."/>
            <person name="Henderson E."/>
            <person name="Yazdi Z."/>
            <person name="Soto E."/>
        </authorList>
    </citation>
    <scope>NUCLEOTIDE SEQUENCE [LARGE SCALE GENOMIC DNA]</scope>
    <source>
        <strain evidence="10 11">R22-20-7</strain>
    </source>
</reference>
<comment type="caution">
    <text evidence="10">The sequence shown here is derived from an EMBL/GenBank/DDBJ whole genome shotgun (WGS) entry which is preliminary data.</text>
</comment>
<keyword evidence="1 6" id="KW-0597">Phosphoprotein</keyword>
<dbReference type="RefSeq" id="WP_407876750.1">
    <property type="nucleotide sequence ID" value="NZ_BTHG01000001.1"/>
</dbReference>
<sequence length="235" mass="27417">MQKKIAIVDDELDIRKGLANYLHQNHYLVDDFEGGLSFLTSFSKKFYDLIILDVMMPEMDGLEICREIRKNSQVPVIFLSSAGESFDRILGIETGADDYITKPFTPREVLARIKSILRRSESKPLITSKISTPHWEIDTHQQKIIYKNGEEVSFTPALYKLFNYLYKSKSYTVTREKIFEDILKRAFEEFDRTIDIRISRLRKLLDTCPDQDTSYIQTIKGTGYRLDLYDECIPS</sequence>
<dbReference type="PANTHER" id="PTHR48111">
    <property type="entry name" value="REGULATOR OF RPOS"/>
    <property type="match status" value="1"/>
</dbReference>
<dbReference type="Gene3D" id="1.10.10.10">
    <property type="entry name" value="Winged helix-like DNA-binding domain superfamily/Winged helix DNA-binding domain"/>
    <property type="match status" value="1"/>
</dbReference>
<evidence type="ECO:0000259" key="9">
    <source>
        <dbReference type="PROSITE" id="PS51755"/>
    </source>
</evidence>
<feature type="DNA-binding region" description="OmpR/PhoB-type" evidence="7">
    <location>
        <begin position="127"/>
        <end position="228"/>
    </location>
</feature>
<dbReference type="InterPro" id="IPR001789">
    <property type="entry name" value="Sig_transdc_resp-reg_receiver"/>
</dbReference>
<dbReference type="SUPFAM" id="SSF52172">
    <property type="entry name" value="CheY-like"/>
    <property type="match status" value="1"/>
</dbReference>
<dbReference type="InterPro" id="IPR011006">
    <property type="entry name" value="CheY-like_superfamily"/>
</dbReference>
<feature type="modified residue" description="4-aspartylphosphate" evidence="6">
    <location>
        <position position="53"/>
    </location>
</feature>
<keyword evidence="11" id="KW-1185">Reference proteome</keyword>
<evidence type="ECO:0000256" key="1">
    <source>
        <dbReference type="ARBA" id="ARBA00022553"/>
    </source>
</evidence>
<evidence type="ECO:0000259" key="8">
    <source>
        <dbReference type="PROSITE" id="PS50110"/>
    </source>
</evidence>
<evidence type="ECO:0000256" key="2">
    <source>
        <dbReference type="ARBA" id="ARBA00023012"/>
    </source>
</evidence>
<proteinExistence type="predicted"/>
<evidence type="ECO:0000256" key="6">
    <source>
        <dbReference type="PROSITE-ProRule" id="PRU00169"/>
    </source>
</evidence>
<dbReference type="InterPro" id="IPR001867">
    <property type="entry name" value="OmpR/PhoB-type_DNA-bd"/>
</dbReference>
<organism evidence="10 11">
    <name type="scientific">Francisella sciaenopsi</name>
    <dbReference type="NCBI Taxonomy" id="3055034"/>
    <lineage>
        <taxon>Bacteria</taxon>
        <taxon>Pseudomonadati</taxon>
        <taxon>Pseudomonadota</taxon>
        <taxon>Gammaproteobacteria</taxon>
        <taxon>Thiotrichales</taxon>
        <taxon>Francisellaceae</taxon>
        <taxon>Francisella</taxon>
    </lineage>
</organism>
<dbReference type="Gene3D" id="3.40.50.2300">
    <property type="match status" value="1"/>
</dbReference>
<evidence type="ECO:0000256" key="7">
    <source>
        <dbReference type="PROSITE-ProRule" id="PRU01091"/>
    </source>
</evidence>
<dbReference type="Proteomes" id="UP001628164">
    <property type="component" value="Unassembled WGS sequence"/>
</dbReference>